<evidence type="ECO:0000256" key="6">
    <source>
        <dbReference type="ARBA" id="ARBA00045869"/>
    </source>
</evidence>
<name>A0A821NRQ6_9NEOP</name>
<proteinExistence type="predicted"/>
<dbReference type="OrthoDB" id="10250730at2759"/>
<evidence type="ECO:0000313" key="8">
    <source>
        <dbReference type="EMBL" id="CAF4790222.1"/>
    </source>
</evidence>
<evidence type="ECO:0000256" key="2">
    <source>
        <dbReference type="ARBA" id="ARBA00011738"/>
    </source>
</evidence>
<keyword evidence="9" id="KW-1185">Reference proteome</keyword>
<dbReference type="Pfam" id="PF00753">
    <property type="entry name" value="Lactamase_B"/>
    <property type="match status" value="1"/>
</dbReference>
<feature type="domain" description="Metallo-beta-lactamase" evidence="7">
    <location>
        <begin position="23"/>
        <end position="187"/>
    </location>
</feature>
<dbReference type="GO" id="GO:0005829">
    <property type="term" value="C:cytosol"/>
    <property type="evidence" value="ECO:0007669"/>
    <property type="project" value="UniProtKB-SubCell"/>
</dbReference>
<evidence type="ECO:0000259" key="7">
    <source>
        <dbReference type="SMART" id="SM00849"/>
    </source>
</evidence>
<dbReference type="InterPro" id="IPR039344">
    <property type="entry name" value="MBLAC1"/>
</dbReference>
<gene>
    <name evidence="8" type="ORF">PMACD_LOCUS2854</name>
</gene>
<evidence type="ECO:0000256" key="1">
    <source>
        <dbReference type="ARBA" id="ARBA00004514"/>
    </source>
</evidence>
<protein>
    <recommendedName>
        <fullName evidence="3">Metallo-beta-lactamase domain-containing protein 1</fullName>
    </recommendedName>
    <alternativeName>
        <fullName evidence="4">Endoribonuclease MBLAC1</fullName>
    </alternativeName>
</protein>
<dbReference type="SUPFAM" id="SSF56281">
    <property type="entry name" value="Metallo-hydrolase/oxidoreductase"/>
    <property type="match status" value="1"/>
</dbReference>
<organism evidence="8 9">
    <name type="scientific">Pieris macdunnoughi</name>
    <dbReference type="NCBI Taxonomy" id="345717"/>
    <lineage>
        <taxon>Eukaryota</taxon>
        <taxon>Metazoa</taxon>
        <taxon>Ecdysozoa</taxon>
        <taxon>Arthropoda</taxon>
        <taxon>Hexapoda</taxon>
        <taxon>Insecta</taxon>
        <taxon>Pterygota</taxon>
        <taxon>Neoptera</taxon>
        <taxon>Endopterygota</taxon>
        <taxon>Lepidoptera</taxon>
        <taxon>Glossata</taxon>
        <taxon>Ditrysia</taxon>
        <taxon>Papilionoidea</taxon>
        <taxon>Pieridae</taxon>
        <taxon>Pierinae</taxon>
        <taxon>Pieris</taxon>
    </lineage>
</organism>
<comment type="catalytic activity">
    <reaction evidence="5">
        <text>a ribonucleotidyl-ribonucleotide-RNA + H2O = a 3'-end ribonucleotide-RNA + a 5'-end 5'-phospho-ribonucleoside-RNA + H(+)</text>
        <dbReference type="Rhea" id="RHEA:68096"/>
        <dbReference type="Rhea" id="RHEA-COMP:15179"/>
        <dbReference type="Rhea" id="RHEA-COMP:17355"/>
        <dbReference type="Rhea" id="RHEA-COMP:17428"/>
        <dbReference type="ChEBI" id="CHEBI:15377"/>
        <dbReference type="ChEBI" id="CHEBI:15378"/>
        <dbReference type="ChEBI" id="CHEBI:74896"/>
        <dbReference type="ChEBI" id="CHEBI:138282"/>
        <dbReference type="ChEBI" id="CHEBI:173118"/>
    </reaction>
    <physiologicalReaction direction="left-to-right" evidence="5">
        <dbReference type="Rhea" id="RHEA:68097"/>
    </physiologicalReaction>
</comment>
<evidence type="ECO:0000256" key="3">
    <source>
        <dbReference type="ARBA" id="ARBA00014856"/>
    </source>
</evidence>
<comment type="subunit">
    <text evidence="2">Homodimer.</text>
</comment>
<dbReference type="EMBL" id="CAJOBZ010000005">
    <property type="protein sequence ID" value="CAF4790222.1"/>
    <property type="molecule type" value="Genomic_DNA"/>
</dbReference>
<dbReference type="GO" id="GO:0031123">
    <property type="term" value="P:RNA 3'-end processing"/>
    <property type="evidence" value="ECO:0007669"/>
    <property type="project" value="UniProtKB-ARBA"/>
</dbReference>
<dbReference type="SMART" id="SM00849">
    <property type="entry name" value="Lactamase_B"/>
    <property type="match status" value="1"/>
</dbReference>
<accession>A0A821NRQ6</accession>
<evidence type="ECO:0000256" key="4">
    <source>
        <dbReference type="ARBA" id="ARBA00032988"/>
    </source>
</evidence>
<dbReference type="PANTHER" id="PTHR23200">
    <property type="entry name" value="METALLO-BETA-LACTAMASE DOMAIN-CONTAINING PROTEIN 1"/>
    <property type="match status" value="1"/>
</dbReference>
<comment type="function">
    <text evidence="6">Endoribonuclease that catalyzes the hydrolysis of histone-coding pre-mRNA 3'-end. Involved in histone pre-mRNA processing during the S-phase of the cell cycle, which is required for entering/progressing through S-phase. Cleaves histone pre-mRNA at a major and a minor cleavage site after the 5'-ACCCA-3' and the 5'-ACCCACA-3' sequence, respectively, and located downstream of the stem-loop. May require the presence of the HDE element located at the histone pre-RNA 3'-end to avoid non-specific cleavage.</text>
</comment>
<dbReference type="InterPro" id="IPR001279">
    <property type="entry name" value="Metallo-B-lactamas"/>
</dbReference>
<comment type="subcellular location">
    <subcellularLocation>
        <location evidence="1">Cytoplasm</location>
        <location evidence="1">Cytosol</location>
    </subcellularLocation>
</comment>
<dbReference type="PANTHER" id="PTHR23200:SF48">
    <property type="entry name" value="METALLO-BETA-LACTAMASE DOMAIN-CONTAINING PROTEIN 1"/>
    <property type="match status" value="1"/>
</dbReference>
<dbReference type="Proteomes" id="UP000663880">
    <property type="component" value="Unassembled WGS sequence"/>
</dbReference>
<dbReference type="Gene3D" id="3.60.15.10">
    <property type="entry name" value="Ribonuclease Z/Hydroxyacylglutathione hydrolase-like"/>
    <property type="match status" value="1"/>
</dbReference>
<sequence>MCEVTVLQDGYSYQNSSSEMIANCTCSLITGVHNIIVDTMTPWDSEKILHSLEKHKLSCDKINYVISTHGHSDHTGNNNLFLKATHIVGWSISFKDKYYIHPFEKGNEFIVNEFVKVVPTPGHTMSDVTVLVKSKDEIVAIVGDLFEKHEDIMNQNIWMSVGSEDPIQQAKNRAKIADAADWIIPGHGPMFKVTNEIRTALRNQI</sequence>
<evidence type="ECO:0000256" key="5">
    <source>
        <dbReference type="ARBA" id="ARBA00044690"/>
    </source>
</evidence>
<dbReference type="InterPro" id="IPR036866">
    <property type="entry name" value="RibonucZ/Hydroxyglut_hydro"/>
</dbReference>
<dbReference type="CDD" id="cd07711">
    <property type="entry name" value="MBLAC1-like_MBL-fold"/>
    <property type="match status" value="1"/>
</dbReference>
<evidence type="ECO:0000313" key="9">
    <source>
        <dbReference type="Proteomes" id="UP000663880"/>
    </source>
</evidence>
<reference evidence="8" key="1">
    <citation type="submission" date="2021-02" db="EMBL/GenBank/DDBJ databases">
        <authorList>
            <person name="Steward A R."/>
        </authorList>
    </citation>
    <scope>NUCLEOTIDE SEQUENCE</scope>
</reference>
<comment type="caution">
    <text evidence="8">The sequence shown here is derived from an EMBL/GenBank/DDBJ whole genome shotgun (WGS) entry which is preliminary data.</text>
</comment>
<dbReference type="AlphaFoldDB" id="A0A821NRQ6"/>